<comment type="caution">
    <text evidence="1">The sequence shown here is derived from an EMBL/GenBank/DDBJ whole genome shotgun (WGS) entry which is preliminary data.</text>
</comment>
<evidence type="ECO:0000313" key="1">
    <source>
        <dbReference type="EMBL" id="RNA03244.1"/>
    </source>
</evidence>
<accession>A0A3M7PW99</accession>
<reference evidence="1 2" key="1">
    <citation type="journal article" date="2018" name="Sci. Rep.">
        <title>Genomic signatures of local adaptation to the degree of environmental predictability in rotifers.</title>
        <authorList>
            <person name="Franch-Gras L."/>
            <person name="Hahn C."/>
            <person name="Garcia-Roger E.M."/>
            <person name="Carmona M.J."/>
            <person name="Serra M."/>
            <person name="Gomez A."/>
        </authorList>
    </citation>
    <scope>NUCLEOTIDE SEQUENCE [LARGE SCALE GENOMIC DNA]</scope>
    <source>
        <strain evidence="1">HYR1</strain>
    </source>
</reference>
<gene>
    <name evidence="1" type="ORF">BpHYR1_010882</name>
</gene>
<dbReference type="Proteomes" id="UP000276133">
    <property type="component" value="Unassembled WGS sequence"/>
</dbReference>
<sequence length="76" mass="8845">IYTSTFLFFIGITNESIYQLNHKTFKKINILPYTGKKIFKTVDTFTKIRIQNLSINFALSKYPCNVAKCNKNFVSI</sequence>
<dbReference type="AlphaFoldDB" id="A0A3M7PW99"/>
<name>A0A3M7PW99_BRAPC</name>
<proteinExistence type="predicted"/>
<protein>
    <submittedName>
        <fullName evidence="1">Uncharacterized protein</fullName>
    </submittedName>
</protein>
<organism evidence="1 2">
    <name type="scientific">Brachionus plicatilis</name>
    <name type="common">Marine rotifer</name>
    <name type="synonym">Brachionus muelleri</name>
    <dbReference type="NCBI Taxonomy" id="10195"/>
    <lineage>
        <taxon>Eukaryota</taxon>
        <taxon>Metazoa</taxon>
        <taxon>Spiralia</taxon>
        <taxon>Gnathifera</taxon>
        <taxon>Rotifera</taxon>
        <taxon>Eurotatoria</taxon>
        <taxon>Monogononta</taxon>
        <taxon>Pseudotrocha</taxon>
        <taxon>Ploima</taxon>
        <taxon>Brachionidae</taxon>
        <taxon>Brachionus</taxon>
    </lineage>
</organism>
<feature type="non-terminal residue" evidence="1">
    <location>
        <position position="1"/>
    </location>
</feature>
<keyword evidence="2" id="KW-1185">Reference proteome</keyword>
<evidence type="ECO:0000313" key="2">
    <source>
        <dbReference type="Proteomes" id="UP000276133"/>
    </source>
</evidence>
<dbReference type="EMBL" id="REGN01008564">
    <property type="protein sequence ID" value="RNA03244.1"/>
    <property type="molecule type" value="Genomic_DNA"/>
</dbReference>